<proteinExistence type="predicted"/>
<comment type="caution">
    <text evidence="2">The sequence shown here is derived from an EMBL/GenBank/DDBJ whole genome shotgun (WGS) entry which is preliminary data.</text>
</comment>
<keyword evidence="1" id="KW-0472">Membrane</keyword>
<evidence type="ECO:0000313" key="3">
    <source>
        <dbReference type="Proteomes" id="UP001589733"/>
    </source>
</evidence>
<dbReference type="EMBL" id="JBHLYR010000052">
    <property type="protein sequence ID" value="MFB9993646.1"/>
    <property type="molecule type" value="Genomic_DNA"/>
</dbReference>
<keyword evidence="1" id="KW-1133">Transmembrane helix</keyword>
<reference evidence="2 3" key="1">
    <citation type="submission" date="2024-09" db="EMBL/GenBank/DDBJ databases">
        <authorList>
            <person name="Sun Q."/>
            <person name="Mori K."/>
        </authorList>
    </citation>
    <scope>NUCLEOTIDE SEQUENCE [LARGE SCALE GENOMIC DNA]</scope>
    <source>
        <strain evidence="2 3">JCM 13503</strain>
    </source>
</reference>
<keyword evidence="3" id="KW-1185">Reference proteome</keyword>
<sequence length="59" mass="6198">MEALHSLRRLLPFWPALGGGGAAATFNSNQWLQGVGLLALGLGLVGLAVPLFNRRDVGK</sequence>
<accession>A0ABV6B1L8</accession>
<evidence type="ECO:0000256" key="1">
    <source>
        <dbReference type="SAM" id="Phobius"/>
    </source>
</evidence>
<dbReference type="RefSeq" id="WP_380012890.1">
    <property type="nucleotide sequence ID" value="NZ_JBHLYR010000052.1"/>
</dbReference>
<dbReference type="Proteomes" id="UP001589733">
    <property type="component" value="Unassembled WGS sequence"/>
</dbReference>
<protein>
    <submittedName>
        <fullName evidence="2">Uncharacterized protein</fullName>
    </submittedName>
</protein>
<organism evidence="2 3">
    <name type="scientific">Deinococcus oregonensis</name>
    <dbReference type="NCBI Taxonomy" id="1805970"/>
    <lineage>
        <taxon>Bacteria</taxon>
        <taxon>Thermotogati</taxon>
        <taxon>Deinococcota</taxon>
        <taxon>Deinococci</taxon>
        <taxon>Deinococcales</taxon>
        <taxon>Deinococcaceae</taxon>
        <taxon>Deinococcus</taxon>
    </lineage>
</organism>
<name>A0ABV6B1L8_9DEIO</name>
<evidence type="ECO:0000313" key="2">
    <source>
        <dbReference type="EMBL" id="MFB9993646.1"/>
    </source>
</evidence>
<feature type="transmembrane region" description="Helical" evidence="1">
    <location>
        <begin position="32"/>
        <end position="52"/>
    </location>
</feature>
<gene>
    <name evidence="2" type="ORF">ACFFLM_16915</name>
</gene>
<keyword evidence="1" id="KW-0812">Transmembrane</keyword>